<dbReference type="SUPFAM" id="SSF48173">
    <property type="entry name" value="Cryptochrome/photolyase FAD-binding domain"/>
    <property type="match status" value="1"/>
</dbReference>
<dbReference type="InterPro" id="IPR014729">
    <property type="entry name" value="Rossmann-like_a/b/a_fold"/>
</dbReference>
<dbReference type="Gene3D" id="1.10.579.10">
    <property type="entry name" value="DNA Cyclobutane Dipyrimidine Photolyase, subunit A, domain 3"/>
    <property type="match status" value="1"/>
</dbReference>
<evidence type="ECO:0000256" key="2">
    <source>
        <dbReference type="ARBA" id="ARBA00006409"/>
    </source>
</evidence>
<dbReference type="EC" id="4.1.99.3" evidence="3"/>
<dbReference type="Gene3D" id="1.25.40.80">
    <property type="match status" value="1"/>
</dbReference>
<evidence type="ECO:0000256" key="10">
    <source>
        <dbReference type="ARBA" id="ARBA00023239"/>
    </source>
</evidence>
<feature type="domain" description="Photolyase/cryptochrome alpha/beta" evidence="13">
    <location>
        <begin position="21"/>
        <end position="149"/>
    </location>
</feature>
<dbReference type="InterPro" id="IPR036155">
    <property type="entry name" value="Crypto/Photolyase_N_sf"/>
</dbReference>
<comment type="catalytic activity">
    <reaction evidence="12">
        <text>cyclobutadipyrimidine (in DNA) = 2 pyrimidine residues (in DNA).</text>
        <dbReference type="EC" id="4.1.99.3"/>
    </reaction>
</comment>
<sequence length="456" mass="53330">MIHKERIEILQEVQTPAQEGKYVLYWMQKAQRTHYNHALEYAIEQANKLNLPLIVYFGLYEQFPYASSRHFQFMLQGLQDVAENLAKRNIKMIIKRTFPPYGAIELAKDASMIVVDKGYLKFEKDWKEILSHQLSCPIHQIETDAVIPVNTASSKEEYAAYTLRKKLLKMLDIFLTPLISRNPNFNSFEITNLEQYNDIDIYTKSASEILEELDIHREVQPVTDIKGGENQALEQLSGFLNQGKGLELYIQKKNDPSVQATSKLSPYLHFGQISPLFIALEVLKFTQDYNHEFLEQLIVRRELSLNLIEKNINYLTLSPLPQWSIKTLNEHRNDPRNNFYTLEEIEAANTHDKYFNAAQKELMSRGTIHNYIRMYWGKKIIEWSQTPEEAHNTLCHLNDKYALDGRDPNGYANILWCFGKHDRPFQERQIFGKVRYMGVNALKRNGKPDQYVATWV</sequence>
<dbReference type="EMBL" id="CP001034">
    <property type="protein sequence ID" value="ACB85705.1"/>
    <property type="molecule type" value="Genomic_DNA"/>
</dbReference>
<keyword evidence="5" id="KW-0285">Flavoprotein</keyword>
<keyword evidence="6" id="KW-0227">DNA damage</keyword>
<evidence type="ECO:0000256" key="12">
    <source>
        <dbReference type="ARBA" id="ARBA00033999"/>
    </source>
</evidence>
<keyword evidence="10 14" id="KW-0456">Lyase</keyword>
<name>B2A7J6_NATTJ</name>
<reference evidence="14 15" key="1">
    <citation type="submission" date="2008-04" db="EMBL/GenBank/DDBJ databases">
        <title>Complete sequence of chromosome of Natranaerobius thermophilus JW/NM-WN-LF.</title>
        <authorList>
            <consortium name="US DOE Joint Genome Institute"/>
            <person name="Copeland A."/>
            <person name="Lucas S."/>
            <person name="Lapidus A."/>
            <person name="Glavina del Rio T."/>
            <person name="Dalin E."/>
            <person name="Tice H."/>
            <person name="Bruce D."/>
            <person name="Goodwin L."/>
            <person name="Pitluck S."/>
            <person name="Chertkov O."/>
            <person name="Brettin T."/>
            <person name="Detter J.C."/>
            <person name="Han C."/>
            <person name="Kuske C.R."/>
            <person name="Schmutz J."/>
            <person name="Larimer F."/>
            <person name="Land M."/>
            <person name="Hauser L."/>
            <person name="Kyrpides N."/>
            <person name="Lykidis A."/>
            <person name="Mesbah N.M."/>
            <person name="Wiegel J."/>
        </authorList>
    </citation>
    <scope>NUCLEOTIDE SEQUENCE [LARGE SCALE GENOMIC DNA]</scope>
    <source>
        <strain evidence="15">ATCC BAA-1301 / DSM 18059 / JW/NM-WN-LF</strain>
    </source>
</reference>
<evidence type="ECO:0000256" key="4">
    <source>
        <dbReference type="ARBA" id="ARBA00014046"/>
    </source>
</evidence>
<dbReference type="FunFam" id="1.10.579.10:FF:000002">
    <property type="entry name" value="Deoxyribodipyrimidine photolyase"/>
    <property type="match status" value="1"/>
</dbReference>
<evidence type="ECO:0000256" key="6">
    <source>
        <dbReference type="ARBA" id="ARBA00022763"/>
    </source>
</evidence>
<evidence type="ECO:0000256" key="5">
    <source>
        <dbReference type="ARBA" id="ARBA00022630"/>
    </source>
</evidence>
<accession>B2A7J6</accession>
<evidence type="ECO:0000313" key="15">
    <source>
        <dbReference type="Proteomes" id="UP000001683"/>
    </source>
</evidence>
<dbReference type="RefSeq" id="WP_012448560.1">
    <property type="nucleotide sequence ID" value="NC_010718.1"/>
</dbReference>
<evidence type="ECO:0000256" key="11">
    <source>
        <dbReference type="ARBA" id="ARBA00031671"/>
    </source>
</evidence>
<dbReference type="GO" id="GO:0003904">
    <property type="term" value="F:deoxyribodipyrimidine photo-lyase activity"/>
    <property type="evidence" value="ECO:0007669"/>
    <property type="project" value="UniProtKB-EC"/>
</dbReference>
<dbReference type="InterPro" id="IPR036134">
    <property type="entry name" value="Crypto/Photolyase_FAD-like_sf"/>
</dbReference>
<dbReference type="OrthoDB" id="9772484at2"/>
<dbReference type="HOGENOM" id="CLU_026342_2_1_9"/>
<comment type="cofactor">
    <cofactor evidence="1">
        <name>FAD</name>
        <dbReference type="ChEBI" id="CHEBI:57692"/>
    </cofactor>
</comment>
<dbReference type="PANTHER" id="PTHR10211:SF0">
    <property type="entry name" value="DEOXYRIBODIPYRIMIDINE PHOTO-LYASE"/>
    <property type="match status" value="1"/>
</dbReference>
<dbReference type="PROSITE" id="PS51645">
    <property type="entry name" value="PHR_CRY_ALPHA_BETA"/>
    <property type="match status" value="1"/>
</dbReference>
<dbReference type="STRING" id="457570.Nther_2139"/>
<keyword evidence="7" id="KW-0274">FAD</keyword>
<gene>
    <name evidence="14" type="ordered locus">Nther_2139</name>
</gene>
<evidence type="ECO:0000256" key="8">
    <source>
        <dbReference type="ARBA" id="ARBA00023125"/>
    </source>
</evidence>
<dbReference type="Pfam" id="PF00875">
    <property type="entry name" value="DNA_photolyase"/>
    <property type="match status" value="1"/>
</dbReference>
<evidence type="ECO:0000256" key="3">
    <source>
        <dbReference type="ARBA" id="ARBA00013149"/>
    </source>
</evidence>
<organism evidence="14 15">
    <name type="scientific">Natranaerobius thermophilus (strain ATCC BAA-1301 / DSM 18059 / JW/NM-WN-LF)</name>
    <dbReference type="NCBI Taxonomy" id="457570"/>
    <lineage>
        <taxon>Bacteria</taxon>
        <taxon>Bacillati</taxon>
        <taxon>Bacillota</taxon>
        <taxon>Clostridia</taxon>
        <taxon>Natranaerobiales</taxon>
        <taxon>Natranaerobiaceae</taxon>
        <taxon>Natranaerobius</taxon>
    </lineage>
</organism>
<comment type="similarity">
    <text evidence="2">Belongs to the DNA photolyase class-2 family.</text>
</comment>
<dbReference type="GO" id="GO:0003677">
    <property type="term" value="F:DNA binding"/>
    <property type="evidence" value="ECO:0007669"/>
    <property type="project" value="UniProtKB-KW"/>
</dbReference>
<dbReference type="InParanoid" id="B2A7J6"/>
<protein>
    <recommendedName>
        <fullName evidence="4">Deoxyribodipyrimidine photo-lyase</fullName>
        <ecNumber evidence="3">4.1.99.3</ecNumber>
    </recommendedName>
    <alternativeName>
        <fullName evidence="11">DNA photolyase</fullName>
    </alternativeName>
</protein>
<evidence type="ECO:0000256" key="9">
    <source>
        <dbReference type="ARBA" id="ARBA00023204"/>
    </source>
</evidence>
<keyword evidence="8" id="KW-0238">DNA-binding</keyword>
<dbReference type="PANTHER" id="PTHR10211">
    <property type="entry name" value="DEOXYRIBODIPYRIMIDINE PHOTOLYASE"/>
    <property type="match status" value="1"/>
</dbReference>
<keyword evidence="15" id="KW-1185">Reference proteome</keyword>
<keyword evidence="9" id="KW-0234">DNA repair</keyword>
<dbReference type="KEGG" id="nth:Nther_2139"/>
<dbReference type="eggNOG" id="COG0415">
    <property type="taxonomic scope" value="Bacteria"/>
</dbReference>
<evidence type="ECO:0000256" key="7">
    <source>
        <dbReference type="ARBA" id="ARBA00022827"/>
    </source>
</evidence>
<proteinExistence type="inferred from homology"/>
<dbReference type="GO" id="GO:0000719">
    <property type="term" value="P:photoreactive repair"/>
    <property type="evidence" value="ECO:0007669"/>
    <property type="project" value="TreeGrafter"/>
</dbReference>
<dbReference type="InterPro" id="IPR052219">
    <property type="entry name" value="Photolyase_Class-2"/>
</dbReference>
<dbReference type="InterPro" id="IPR006050">
    <property type="entry name" value="DNA_photolyase_N"/>
</dbReference>
<evidence type="ECO:0000256" key="1">
    <source>
        <dbReference type="ARBA" id="ARBA00001974"/>
    </source>
</evidence>
<evidence type="ECO:0000313" key="14">
    <source>
        <dbReference type="EMBL" id="ACB85705.1"/>
    </source>
</evidence>
<dbReference type="Proteomes" id="UP000001683">
    <property type="component" value="Chromosome"/>
</dbReference>
<dbReference type="Gene3D" id="3.40.50.620">
    <property type="entry name" value="HUPs"/>
    <property type="match status" value="1"/>
</dbReference>
<evidence type="ECO:0000259" key="13">
    <source>
        <dbReference type="PROSITE" id="PS51645"/>
    </source>
</evidence>
<dbReference type="AlphaFoldDB" id="B2A7J6"/>
<reference evidence="14 15" key="2">
    <citation type="journal article" date="2011" name="J. Bacteriol.">
        <title>Complete genome sequence of the anaerobic, halophilic alkalithermophile Natranaerobius thermophilus JW/NM-WN-LF.</title>
        <authorList>
            <person name="Zhao B."/>
            <person name="Mesbah N.M."/>
            <person name="Dalin E."/>
            <person name="Goodwin L."/>
            <person name="Nolan M."/>
            <person name="Pitluck S."/>
            <person name="Chertkov O."/>
            <person name="Brettin T.S."/>
            <person name="Han J."/>
            <person name="Larimer F.W."/>
            <person name="Land M.L."/>
            <person name="Hauser L."/>
            <person name="Kyrpides N."/>
            <person name="Wiegel J."/>
        </authorList>
    </citation>
    <scope>NUCLEOTIDE SEQUENCE [LARGE SCALE GENOMIC DNA]</scope>
    <source>
        <strain evidence="15">ATCC BAA-1301 / DSM 18059 / JW/NM-WN-LF</strain>
    </source>
</reference>
<dbReference type="SUPFAM" id="SSF52425">
    <property type="entry name" value="Cryptochrome/photolyase, N-terminal domain"/>
    <property type="match status" value="1"/>
</dbReference>